<dbReference type="RefSeq" id="WP_149788646.1">
    <property type="nucleotide sequence ID" value="NZ_FNIO01000005.1"/>
</dbReference>
<gene>
    <name evidence="3" type="ORF">SAMN05444142_103508</name>
</gene>
<dbReference type="Proteomes" id="UP000324252">
    <property type="component" value="Unassembled WGS sequence"/>
</dbReference>
<dbReference type="OrthoDB" id="1090891at2"/>
<keyword evidence="4" id="KW-1185">Reference proteome</keyword>
<evidence type="ECO:0000313" key="4">
    <source>
        <dbReference type="Proteomes" id="UP000324252"/>
    </source>
</evidence>
<name>A0A1H0IVZ2_9RHOB</name>
<accession>A0A1H0IVZ2</accession>
<sequence>MFEAFIVTTSSEGLSALGSREQRNFELITDTVRDHLGEDHAALFGEPVATEHGDRYDWYAPVQGRPRKLPDLPGDEADALRTRLDTLSADIAALADRLSSDGSADGQRLGEALHNALRVPGDEYIYAVGEGDSARPVLVNWAWVGDEHRSERGALTGRDTRRTAAASAAAATAAGAAAATAARTDTATATDTGAGTREKRPFAFLPWLLGLGWLALAGMLAAIVWLLIAPCAVNGPAWLSFCPAAAAEAPVLRAETAALEDQIDQLERRIAIADRACQPPPPEPRVIQEAAPQADFSERLERAGAALGDLNFSLAWDGGSDVDLAVTCPSGQTVAFNQRNACNGHLDVDSNVATIRPEPIENVFFNGPQPGQYTIRITLFTKRQLTPVPFEVLIRDASGSRVESGTLETERQSWTMTYTYTGTP</sequence>
<dbReference type="AlphaFoldDB" id="A0A1H0IVZ2"/>
<evidence type="ECO:0000256" key="1">
    <source>
        <dbReference type="SAM" id="Coils"/>
    </source>
</evidence>
<keyword evidence="2" id="KW-1133">Transmembrane helix</keyword>
<reference evidence="3 4" key="1">
    <citation type="submission" date="2016-11" db="EMBL/GenBank/DDBJ databases">
        <authorList>
            <person name="Varghese N."/>
            <person name="Submissions S."/>
        </authorList>
    </citation>
    <scope>NUCLEOTIDE SEQUENCE [LARGE SCALE GENOMIC DNA]</scope>
    <source>
        <strain evidence="3 4">DSM 29620</strain>
    </source>
</reference>
<evidence type="ECO:0000313" key="3">
    <source>
        <dbReference type="EMBL" id="SHK17024.1"/>
    </source>
</evidence>
<dbReference type="EMBL" id="FQZZ01000003">
    <property type="protein sequence ID" value="SHK17024.1"/>
    <property type="molecule type" value="Genomic_DNA"/>
</dbReference>
<feature type="transmembrane region" description="Helical" evidence="2">
    <location>
        <begin position="207"/>
        <end position="228"/>
    </location>
</feature>
<proteinExistence type="predicted"/>
<keyword evidence="2" id="KW-0472">Membrane</keyword>
<keyword evidence="2" id="KW-0812">Transmembrane</keyword>
<keyword evidence="1" id="KW-0175">Coiled coil</keyword>
<evidence type="ECO:0000256" key="2">
    <source>
        <dbReference type="SAM" id="Phobius"/>
    </source>
</evidence>
<protein>
    <submittedName>
        <fullName evidence="3">Uncharacterized protein</fullName>
    </submittedName>
</protein>
<feature type="coiled-coil region" evidence="1">
    <location>
        <begin position="249"/>
        <end position="276"/>
    </location>
</feature>
<organism evidence="3 4">
    <name type="scientific">Lutimaribacter pacificus</name>
    <dbReference type="NCBI Taxonomy" id="391948"/>
    <lineage>
        <taxon>Bacteria</taxon>
        <taxon>Pseudomonadati</taxon>
        <taxon>Pseudomonadota</taxon>
        <taxon>Alphaproteobacteria</taxon>
        <taxon>Rhodobacterales</taxon>
        <taxon>Roseobacteraceae</taxon>
        <taxon>Lutimaribacter</taxon>
    </lineage>
</organism>